<evidence type="ECO:0000313" key="2">
    <source>
        <dbReference type="Proteomes" id="UP000554482"/>
    </source>
</evidence>
<name>A0A7J6VUR2_THATH</name>
<organism evidence="1 2">
    <name type="scientific">Thalictrum thalictroides</name>
    <name type="common">Rue-anemone</name>
    <name type="synonym">Anemone thalictroides</name>
    <dbReference type="NCBI Taxonomy" id="46969"/>
    <lineage>
        <taxon>Eukaryota</taxon>
        <taxon>Viridiplantae</taxon>
        <taxon>Streptophyta</taxon>
        <taxon>Embryophyta</taxon>
        <taxon>Tracheophyta</taxon>
        <taxon>Spermatophyta</taxon>
        <taxon>Magnoliopsida</taxon>
        <taxon>Ranunculales</taxon>
        <taxon>Ranunculaceae</taxon>
        <taxon>Thalictroideae</taxon>
        <taxon>Thalictrum</taxon>
    </lineage>
</organism>
<gene>
    <name evidence="1" type="ORF">FRX31_021812</name>
</gene>
<protein>
    <submittedName>
        <fullName evidence="1">Uncharacterized protein</fullName>
    </submittedName>
</protein>
<dbReference type="Proteomes" id="UP000554482">
    <property type="component" value="Unassembled WGS sequence"/>
</dbReference>
<dbReference type="OrthoDB" id="338816at2759"/>
<evidence type="ECO:0000313" key="1">
    <source>
        <dbReference type="EMBL" id="KAF5188603.1"/>
    </source>
</evidence>
<proteinExistence type="predicted"/>
<accession>A0A7J6VUR2</accession>
<dbReference type="EMBL" id="JABWDY010026563">
    <property type="protein sequence ID" value="KAF5188603.1"/>
    <property type="molecule type" value="Genomic_DNA"/>
</dbReference>
<sequence length="133" mass="14965">MASSVLREDLGLLPFKIDFESMLLVRDIKFPEYYPVSRLLGCMEGQTDFPMRFRSLCPVKGPLHVKFPLPNPHDPFSLKPGSPASNLIGVKPHEVEKPPNLTAAIAGKSVKEQEYRRRKKTVTVATVPVTRHK</sequence>
<comment type="caution">
    <text evidence="1">The sequence shown here is derived from an EMBL/GenBank/DDBJ whole genome shotgun (WGS) entry which is preliminary data.</text>
</comment>
<reference evidence="1 2" key="1">
    <citation type="submission" date="2020-06" db="EMBL/GenBank/DDBJ databases">
        <title>Transcriptomic and genomic resources for Thalictrum thalictroides and T. hernandezii: Facilitating candidate gene discovery in an emerging model plant lineage.</title>
        <authorList>
            <person name="Arias T."/>
            <person name="Riano-Pachon D.M."/>
            <person name="Di Stilio V.S."/>
        </authorList>
    </citation>
    <scope>NUCLEOTIDE SEQUENCE [LARGE SCALE GENOMIC DNA]</scope>
    <source>
        <strain evidence="2">cv. WT478/WT964</strain>
        <tissue evidence="1">Leaves</tissue>
    </source>
</reference>
<dbReference type="AlphaFoldDB" id="A0A7J6VUR2"/>
<keyword evidence="2" id="KW-1185">Reference proteome</keyword>